<dbReference type="InterPro" id="IPR001870">
    <property type="entry name" value="B30.2/SPRY"/>
</dbReference>
<dbReference type="Pfam" id="PF00622">
    <property type="entry name" value="SPRY"/>
    <property type="match status" value="1"/>
</dbReference>
<feature type="region of interest" description="Disordered" evidence="1">
    <location>
        <begin position="33"/>
        <end position="58"/>
    </location>
</feature>
<dbReference type="PROSITE" id="PS51257">
    <property type="entry name" value="PROKAR_LIPOPROTEIN"/>
    <property type="match status" value="1"/>
</dbReference>
<dbReference type="PROSITE" id="PS50188">
    <property type="entry name" value="B302_SPRY"/>
    <property type="match status" value="1"/>
</dbReference>
<dbReference type="PANTHER" id="PTHR12864">
    <property type="entry name" value="RAN BINDING PROTEIN 9-RELATED"/>
    <property type="match status" value="1"/>
</dbReference>
<name>A0A915KNU5_ROMCU</name>
<protein>
    <submittedName>
        <fullName evidence="4">B30.2/SPRY domain-containing protein</fullName>
    </submittedName>
</protein>
<dbReference type="Proteomes" id="UP000887565">
    <property type="component" value="Unplaced"/>
</dbReference>
<dbReference type="InterPro" id="IPR003877">
    <property type="entry name" value="SPRY_dom"/>
</dbReference>
<dbReference type="InterPro" id="IPR043136">
    <property type="entry name" value="B30.2/SPRY_sf"/>
</dbReference>
<dbReference type="InterPro" id="IPR050618">
    <property type="entry name" value="Ubq-SigPath_Reg"/>
</dbReference>
<dbReference type="InterPro" id="IPR035782">
    <property type="entry name" value="SPRY_RanBP9/10"/>
</dbReference>
<evidence type="ECO:0000256" key="1">
    <source>
        <dbReference type="SAM" id="MobiDB-lite"/>
    </source>
</evidence>
<dbReference type="CDD" id="cd12909">
    <property type="entry name" value="SPRY_RanBP9_10"/>
    <property type="match status" value="1"/>
</dbReference>
<proteinExistence type="predicted"/>
<accession>A0A915KNU5</accession>
<dbReference type="WBParaSite" id="nRc.2.0.1.t40456-RA">
    <property type="protein sequence ID" value="nRc.2.0.1.t40456-RA"/>
    <property type="gene ID" value="nRc.2.0.1.g40456"/>
</dbReference>
<evidence type="ECO:0000259" key="2">
    <source>
        <dbReference type="PROSITE" id="PS50188"/>
    </source>
</evidence>
<dbReference type="InterPro" id="IPR013320">
    <property type="entry name" value="ConA-like_dom_sf"/>
</dbReference>
<evidence type="ECO:0000313" key="3">
    <source>
        <dbReference type="Proteomes" id="UP000887565"/>
    </source>
</evidence>
<dbReference type="SUPFAM" id="SSF49899">
    <property type="entry name" value="Concanavalin A-like lectins/glucanases"/>
    <property type="match status" value="1"/>
</dbReference>
<feature type="domain" description="B30.2/SPRY" evidence="2">
    <location>
        <begin position="33"/>
        <end position="230"/>
    </location>
</feature>
<organism evidence="3 4">
    <name type="scientific">Romanomermis culicivorax</name>
    <name type="common">Nematode worm</name>
    <dbReference type="NCBI Taxonomy" id="13658"/>
    <lineage>
        <taxon>Eukaryota</taxon>
        <taxon>Metazoa</taxon>
        <taxon>Ecdysozoa</taxon>
        <taxon>Nematoda</taxon>
        <taxon>Enoplea</taxon>
        <taxon>Dorylaimia</taxon>
        <taxon>Mermithida</taxon>
        <taxon>Mermithoidea</taxon>
        <taxon>Mermithidae</taxon>
        <taxon>Romanomermis</taxon>
    </lineage>
</organism>
<dbReference type="SMART" id="SM00449">
    <property type="entry name" value="SPRY"/>
    <property type="match status" value="1"/>
</dbReference>
<dbReference type="AlphaFoldDB" id="A0A915KNU5"/>
<dbReference type="Gene3D" id="2.60.120.920">
    <property type="match status" value="1"/>
</dbReference>
<reference evidence="4" key="1">
    <citation type="submission" date="2022-11" db="UniProtKB">
        <authorList>
            <consortium name="WormBaseParasite"/>
        </authorList>
    </citation>
    <scope>IDENTIFICATION</scope>
</reference>
<evidence type="ECO:0000313" key="4">
    <source>
        <dbReference type="WBParaSite" id="nRc.2.0.1.t40456-RA"/>
    </source>
</evidence>
<keyword evidence="3" id="KW-1185">Reference proteome</keyword>
<sequence length="269" mass="29938">MKDCGEESQSSVIIGSISCISHREHSISNILGRQQEQQEENRDENIQTEGSNFKKSHESSEHSLSLLYPFVDESKYPLPKCWNTKEKEKSLALTHNNLRVHYKGQGKSHKDAAAIRIINKGRDGLFGIGLSQAGVSLNRLPGWDKFSYGYHGDDGHSFSFSGSGVPYGPTFSTGDVIGCGLNLIENYCFYTKNGYNIGVAFTDLPPDLYPTVGLQTPGEIIEANFGQFPFVFDIYEEIKQSTRYSDETTCEKMNLMSAKTVAKSETLFS</sequence>